<organism evidence="3 4">
    <name type="scientific">Flavobacterium phragmitis</name>
    <dbReference type="NCBI Taxonomy" id="739143"/>
    <lineage>
        <taxon>Bacteria</taxon>
        <taxon>Pseudomonadati</taxon>
        <taxon>Bacteroidota</taxon>
        <taxon>Flavobacteriia</taxon>
        <taxon>Flavobacteriales</taxon>
        <taxon>Flavobacteriaceae</taxon>
        <taxon>Flavobacterium</taxon>
    </lineage>
</organism>
<proteinExistence type="predicted"/>
<dbReference type="AlphaFoldDB" id="A0A1I1UU24"/>
<dbReference type="SUPFAM" id="SSF53756">
    <property type="entry name" value="UDP-Glycosyltransferase/glycogen phosphorylase"/>
    <property type="match status" value="1"/>
</dbReference>
<dbReference type="Gene3D" id="3.40.50.2000">
    <property type="entry name" value="Glycogen Phosphorylase B"/>
    <property type="match status" value="2"/>
</dbReference>
<dbReference type="Pfam" id="PF00534">
    <property type="entry name" value="Glycos_transf_1"/>
    <property type="match status" value="1"/>
</dbReference>
<reference evidence="4" key="1">
    <citation type="submission" date="2016-10" db="EMBL/GenBank/DDBJ databases">
        <authorList>
            <person name="Varghese N."/>
            <person name="Submissions S."/>
        </authorList>
    </citation>
    <scope>NUCLEOTIDE SEQUENCE [LARGE SCALE GENOMIC DNA]</scope>
    <source>
        <strain evidence="4">CGMCC 1.10370</strain>
    </source>
</reference>
<dbReference type="STRING" id="739143.SAMN05216297_111139"/>
<evidence type="ECO:0000313" key="3">
    <source>
        <dbReference type="EMBL" id="SFD73168.1"/>
    </source>
</evidence>
<protein>
    <submittedName>
        <fullName evidence="3">Glycosyltransferase involved in cell wall bisynthesis</fullName>
    </submittedName>
</protein>
<sequence length="407" mass="47063">MERAELRMKVLFLTMVKINSFRDRGIYNDLLRKFYKEGHEVYAVCPIERREKKKTNLIKETEGTILNVQTFNLQKTNIIEKGIGTLAIEYQFLSAIKKNLCEIKFDLIIYSTPPITFSKVINFIKKRDNAYSYLLLKDIFPQNAVDMKLLKQDGIMHNFFLKKEKRLYDLSDTIGCMSEANVEYILKHNPTIKLEKVEVNPNTIEPISLIQENSEKINIKKKYNLPLDKKILVYGGNLGKPQGVDFLLETIEVNLHREAFFLIVGSGTEYKKLSEWFQVKKPRNALLLNGLSKTDYDLLLNACDVGMIFLHKDFTIPNFPSRMLSYLEMKKPIIAATDTNTDIGKVIEKNNCGFSVISGDILAMNRAIERVLDEDNLSNMQENAWNLLHNEFTVDKSYDLIIHKINV</sequence>
<feature type="domain" description="Glycosyl transferase family 1" evidence="2">
    <location>
        <begin position="217"/>
        <end position="381"/>
    </location>
</feature>
<dbReference type="EMBL" id="FOMH01000011">
    <property type="protein sequence ID" value="SFD73168.1"/>
    <property type="molecule type" value="Genomic_DNA"/>
</dbReference>
<dbReference type="GO" id="GO:0009103">
    <property type="term" value="P:lipopolysaccharide biosynthetic process"/>
    <property type="evidence" value="ECO:0007669"/>
    <property type="project" value="TreeGrafter"/>
</dbReference>
<dbReference type="Proteomes" id="UP000199672">
    <property type="component" value="Unassembled WGS sequence"/>
</dbReference>
<evidence type="ECO:0000256" key="1">
    <source>
        <dbReference type="ARBA" id="ARBA00022679"/>
    </source>
</evidence>
<name>A0A1I1UU24_9FLAO</name>
<keyword evidence="4" id="KW-1185">Reference proteome</keyword>
<gene>
    <name evidence="3" type="ORF">SAMN05216297_111139</name>
</gene>
<dbReference type="PANTHER" id="PTHR46401">
    <property type="entry name" value="GLYCOSYLTRANSFERASE WBBK-RELATED"/>
    <property type="match status" value="1"/>
</dbReference>
<dbReference type="GO" id="GO:0016757">
    <property type="term" value="F:glycosyltransferase activity"/>
    <property type="evidence" value="ECO:0007669"/>
    <property type="project" value="InterPro"/>
</dbReference>
<keyword evidence="1 3" id="KW-0808">Transferase</keyword>
<accession>A0A1I1UU24</accession>
<dbReference type="InterPro" id="IPR001296">
    <property type="entry name" value="Glyco_trans_1"/>
</dbReference>
<evidence type="ECO:0000313" key="4">
    <source>
        <dbReference type="Proteomes" id="UP000199672"/>
    </source>
</evidence>
<evidence type="ECO:0000259" key="2">
    <source>
        <dbReference type="Pfam" id="PF00534"/>
    </source>
</evidence>
<dbReference type="CDD" id="cd03794">
    <property type="entry name" value="GT4_WbuB-like"/>
    <property type="match status" value="1"/>
</dbReference>
<dbReference type="PANTHER" id="PTHR46401:SF2">
    <property type="entry name" value="GLYCOSYLTRANSFERASE WBBK-RELATED"/>
    <property type="match status" value="1"/>
</dbReference>